<evidence type="ECO:0000259" key="10">
    <source>
        <dbReference type="Pfam" id="PF00697"/>
    </source>
</evidence>
<dbReference type="EMBL" id="SDMK01000001">
    <property type="protein sequence ID" value="RXS97555.1"/>
    <property type="molecule type" value="Genomic_DNA"/>
</dbReference>
<keyword evidence="7 9" id="KW-0057">Aromatic amino acid biosynthesis</keyword>
<dbReference type="GO" id="GO:0000162">
    <property type="term" value="P:L-tryptophan biosynthetic process"/>
    <property type="evidence" value="ECO:0007669"/>
    <property type="project" value="UniProtKB-UniRule"/>
</dbReference>
<evidence type="ECO:0000256" key="6">
    <source>
        <dbReference type="ARBA" id="ARBA00022822"/>
    </source>
</evidence>
<sequence>MWVKICGNTSLEDARGAAEAGADALGFVFAPSKRQVTVEQVAVITPHLPEQVEKIGVFVDASFEEIAHAVEVAGLTGVQLHSAVHSGLATRLRARFGPDFRLLQVIHYQQELTSQLTAVRQNTAIDGVLIDSRTATLVGGTGVRFDWPAARRALAASAEGLKIVVAGGLDPINVAEAIATLQPWGVDVVTGVEAAPGRKDHAKVKAFLENARIAASKLNTPISV</sequence>
<keyword evidence="6 9" id="KW-0822">Tryptophan biosynthesis</keyword>
<evidence type="ECO:0000256" key="7">
    <source>
        <dbReference type="ARBA" id="ARBA00023141"/>
    </source>
</evidence>
<dbReference type="PANTHER" id="PTHR42894">
    <property type="entry name" value="N-(5'-PHOSPHORIBOSYL)ANTHRANILATE ISOMERASE"/>
    <property type="match status" value="1"/>
</dbReference>
<name>A0A4Q1SJE6_9BACT</name>
<dbReference type="CDD" id="cd00405">
    <property type="entry name" value="PRAI"/>
    <property type="match status" value="1"/>
</dbReference>
<dbReference type="Proteomes" id="UP000290253">
    <property type="component" value="Unassembled WGS sequence"/>
</dbReference>
<evidence type="ECO:0000256" key="9">
    <source>
        <dbReference type="HAMAP-Rule" id="MF_00135"/>
    </source>
</evidence>
<dbReference type="InterPro" id="IPR044643">
    <property type="entry name" value="TrpF_fam"/>
</dbReference>
<evidence type="ECO:0000313" key="11">
    <source>
        <dbReference type="EMBL" id="RXS97555.1"/>
    </source>
</evidence>
<evidence type="ECO:0000256" key="5">
    <source>
        <dbReference type="ARBA" id="ARBA00022605"/>
    </source>
</evidence>
<dbReference type="AlphaFoldDB" id="A0A4Q1SJE6"/>
<gene>
    <name evidence="9" type="primary">trpF</name>
    <name evidence="11" type="ORF">ESZ00_06605</name>
</gene>
<keyword evidence="5 9" id="KW-0028">Amino-acid biosynthesis</keyword>
<dbReference type="HAMAP" id="MF_00135">
    <property type="entry name" value="PRAI"/>
    <property type="match status" value="1"/>
</dbReference>
<dbReference type="SUPFAM" id="SSF51366">
    <property type="entry name" value="Ribulose-phoshate binding barrel"/>
    <property type="match status" value="1"/>
</dbReference>
<evidence type="ECO:0000256" key="8">
    <source>
        <dbReference type="ARBA" id="ARBA00023235"/>
    </source>
</evidence>
<evidence type="ECO:0000256" key="1">
    <source>
        <dbReference type="ARBA" id="ARBA00001164"/>
    </source>
</evidence>
<comment type="similarity">
    <text evidence="9">Belongs to the TrpF family.</text>
</comment>
<evidence type="ECO:0000256" key="4">
    <source>
        <dbReference type="ARBA" id="ARBA00022272"/>
    </source>
</evidence>
<keyword evidence="8 9" id="KW-0413">Isomerase</keyword>
<comment type="catalytic activity">
    <reaction evidence="1 9">
        <text>N-(5-phospho-beta-D-ribosyl)anthranilate = 1-(2-carboxyphenylamino)-1-deoxy-D-ribulose 5-phosphate</text>
        <dbReference type="Rhea" id="RHEA:21540"/>
        <dbReference type="ChEBI" id="CHEBI:18277"/>
        <dbReference type="ChEBI" id="CHEBI:58613"/>
        <dbReference type="EC" id="5.3.1.24"/>
    </reaction>
</comment>
<organism evidence="11 12">
    <name type="scientific">Silvibacterium dinghuense</name>
    <dbReference type="NCBI Taxonomy" id="1560006"/>
    <lineage>
        <taxon>Bacteria</taxon>
        <taxon>Pseudomonadati</taxon>
        <taxon>Acidobacteriota</taxon>
        <taxon>Terriglobia</taxon>
        <taxon>Terriglobales</taxon>
        <taxon>Acidobacteriaceae</taxon>
        <taxon>Silvibacterium</taxon>
    </lineage>
</organism>
<keyword evidence="12" id="KW-1185">Reference proteome</keyword>
<reference evidence="11 12" key="1">
    <citation type="journal article" date="2016" name="Int. J. Syst. Evol. Microbiol.">
        <title>Acidipila dinghuensis sp. nov., an acidobacterium isolated from forest soil.</title>
        <authorList>
            <person name="Jiang Y.W."/>
            <person name="Wang J."/>
            <person name="Chen M.H."/>
            <person name="Lv Y.Y."/>
            <person name="Qiu L.H."/>
        </authorList>
    </citation>
    <scope>NUCLEOTIDE SEQUENCE [LARGE SCALE GENOMIC DNA]</scope>
    <source>
        <strain evidence="11 12">DHOF10</strain>
    </source>
</reference>
<evidence type="ECO:0000256" key="3">
    <source>
        <dbReference type="ARBA" id="ARBA00012572"/>
    </source>
</evidence>
<comment type="caution">
    <text evidence="11">The sequence shown here is derived from an EMBL/GenBank/DDBJ whole genome shotgun (WGS) entry which is preliminary data.</text>
</comment>
<dbReference type="InterPro" id="IPR011060">
    <property type="entry name" value="RibuloseP-bd_barrel"/>
</dbReference>
<protein>
    <recommendedName>
        <fullName evidence="4 9">N-(5'-phosphoribosyl)anthranilate isomerase</fullName>
        <shortName evidence="9">PRAI</shortName>
        <ecNumber evidence="3 9">5.3.1.24</ecNumber>
    </recommendedName>
</protein>
<dbReference type="InterPro" id="IPR013785">
    <property type="entry name" value="Aldolase_TIM"/>
</dbReference>
<dbReference type="PANTHER" id="PTHR42894:SF1">
    <property type="entry name" value="N-(5'-PHOSPHORIBOSYL)ANTHRANILATE ISOMERASE"/>
    <property type="match status" value="1"/>
</dbReference>
<dbReference type="InterPro" id="IPR001240">
    <property type="entry name" value="PRAI_dom"/>
</dbReference>
<dbReference type="RefSeq" id="WP_129207334.1">
    <property type="nucleotide sequence ID" value="NZ_BMGU01000001.1"/>
</dbReference>
<dbReference type="EC" id="5.3.1.24" evidence="3 9"/>
<accession>A0A4Q1SJE6</accession>
<proteinExistence type="inferred from homology"/>
<dbReference type="Gene3D" id="3.20.20.70">
    <property type="entry name" value="Aldolase class I"/>
    <property type="match status" value="1"/>
</dbReference>
<evidence type="ECO:0000256" key="2">
    <source>
        <dbReference type="ARBA" id="ARBA00004664"/>
    </source>
</evidence>
<dbReference type="UniPathway" id="UPA00035">
    <property type="reaction ID" value="UER00042"/>
</dbReference>
<comment type="pathway">
    <text evidence="2 9">Amino-acid biosynthesis; L-tryptophan biosynthesis; L-tryptophan from chorismate: step 3/5.</text>
</comment>
<feature type="domain" description="N-(5'phosphoribosyl) anthranilate isomerase (PRAI)" evidence="10">
    <location>
        <begin position="3"/>
        <end position="210"/>
    </location>
</feature>
<evidence type="ECO:0000313" key="12">
    <source>
        <dbReference type="Proteomes" id="UP000290253"/>
    </source>
</evidence>
<dbReference type="GO" id="GO:0004640">
    <property type="term" value="F:phosphoribosylanthranilate isomerase activity"/>
    <property type="evidence" value="ECO:0007669"/>
    <property type="project" value="UniProtKB-UniRule"/>
</dbReference>
<dbReference type="OrthoDB" id="9786954at2"/>
<dbReference type="Pfam" id="PF00697">
    <property type="entry name" value="PRAI"/>
    <property type="match status" value="1"/>
</dbReference>